<name>A0A2H0V499_9BACT</name>
<evidence type="ECO:0000313" key="1">
    <source>
        <dbReference type="EMBL" id="PIR93903.1"/>
    </source>
</evidence>
<evidence type="ECO:0000313" key="2">
    <source>
        <dbReference type="Proteomes" id="UP000229901"/>
    </source>
</evidence>
<proteinExistence type="predicted"/>
<dbReference type="EMBL" id="PFAP01000031">
    <property type="protein sequence ID" value="PIR93903.1"/>
    <property type="molecule type" value="Genomic_DNA"/>
</dbReference>
<gene>
    <name evidence="1" type="ORF">COT97_04230</name>
</gene>
<sequence length="87" mass="10157">MEVYIITNITAFQEFEVPGEFPEQNDNIKMLGNGLVLLQRFYLTDDGENNPTYHFLSMIDSKVVAQRLRSKIDSFKQSKDRLEQVKL</sequence>
<organism evidence="1 2">
    <name type="scientific">Candidatus Falkowbacteria bacterium CG10_big_fil_rev_8_21_14_0_10_39_11</name>
    <dbReference type="NCBI Taxonomy" id="1974565"/>
    <lineage>
        <taxon>Bacteria</taxon>
        <taxon>Candidatus Falkowiibacteriota</taxon>
    </lineage>
</organism>
<reference evidence="2" key="1">
    <citation type="submission" date="2017-09" db="EMBL/GenBank/DDBJ databases">
        <title>Depth-based differentiation of microbial function through sediment-hosted aquifers and enrichment of novel symbionts in the deep terrestrial subsurface.</title>
        <authorList>
            <person name="Probst A.J."/>
            <person name="Ladd B."/>
            <person name="Jarett J.K."/>
            <person name="Geller-Mcgrath D.E."/>
            <person name="Sieber C.M.K."/>
            <person name="Emerson J.B."/>
            <person name="Anantharaman K."/>
            <person name="Thomas B.C."/>
            <person name="Malmstrom R."/>
            <person name="Stieglmeier M."/>
            <person name="Klingl A."/>
            <person name="Woyke T."/>
            <person name="Ryan C.M."/>
            <person name="Banfield J.F."/>
        </authorList>
    </citation>
    <scope>NUCLEOTIDE SEQUENCE [LARGE SCALE GENOMIC DNA]</scope>
</reference>
<protein>
    <submittedName>
        <fullName evidence="1">Uncharacterized protein</fullName>
    </submittedName>
</protein>
<accession>A0A2H0V499</accession>
<dbReference type="AlphaFoldDB" id="A0A2H0V499"/>
<dbReference type="Proteomes" id="UP000229901">
    <property type="component" value="Unassembled WGS sequence"/>
</dbReference>
<comment type="caution">
    <text evidence="1">The sequence shown here is derived from an EMBL/GenBank/DDBJ whole genome shotgun (WGS) entry which is preliminary data.</text>
</comment>